<keyword evidence="2" id="KW-1185">Reference proteome</keyword>
<dbReference type="InterPro" id="IPR016193">
    <property type="entry name" value="Cytidine_deaminase-like"/>
</dbReference>
<gene>
    <name evidence="1" type="ORF">GS03_02354</name>
</gene>
<dbReference type="AlphaFoldDB" id="A0A4P7PXN3"/>
<dbReference type="RefSeq" id="WP_136152729.1">
    <property type="nucleotide sequence ID" value="NZ_CP038810.1"/>
</dbReference>
<sequence length="446" mass="51462">MDLSQVYSLRTDFTIIGLTGRTGSGCSMISNMLTNDFEVLKKGGLRDPLSSIDFDDPVFQRKYQISYNYLSHPDNWSKFDCINYKDVLLFIILKKIGKTADLLKPSLSKHYKEIKGENNTKIVEDLLQELNKILNSSKNSSIVNKFIVIHNTKISTLKSKTSLLNLNDIFFSDEFRSISLEFFDALEKFGYSRRTKFLHHIACNLRGHGQLKEGKNYDIKHIYTIVEIINRLIKARRLYNTEQKNTKTKVVIDSLRNSLEIMFFKERYSGFYLIATKDVLGNSRARVEDRLRVKKYSETEIGNITKFLFRLDEVEYKTNDFNVGEFSSPDVENCIQKSDYHIINLKLTDLNNPRFQKNTFFTREEQLMKLLSLIMQPGIITPSAVERCMQIANTAKLNSGCISRKVGAVITDSNYVVRSIGWNDVAKGQTPCNLRNVENFSQKQKT</sequence>
<dbReference type="InterPro" id="IPR027417">
    <property type="entry name" value="P-loop_NTPase"/>
</dbReference>
<name>A0A4P7PXN3_9FLAO</name>
<protein>
    <submittedName>
        <fullName evidence="1">Uncharacterized protein</fullName>
    </submittedName>
</protein>
<dbReference type="Gene3D" id="3.40.50.300">
    <property type="entry name" value="P-loop containing nucleotide triphosphate hydrolases"/>
    <property type="match status" value="1"/>
</dbReference>
<evidence type="ECO:0000313" key="1">
    <source>
        <dbReference type="EMBL" id="QBZ98843.1"/>
    </source>
</evidence>
<dbReference type="EMBL" id="CP038810">
    <property type="protein sequence ID" value="QBZ98843.1"/>
    <property type="molecule type" value="Genomic_DNA"/>
</dbReference>
<dbReference type="Proteomes" id="UP000296862">
    <property type="component" value="Chromosome"/>
</dbReference>
<dbReference type="Gene3D" id="3.40.140.10">
    <property type="entry name" value="Cytidine Deaminase, domain 2"/>
    <property type="match status" value="1"/>
</dbReference>
<evidence type="ECO:0000313" key="2">
    <source>
        <dbReference type="Proteomes" id="UP000296862"/>
    </source>
</evidence>
<dbReference type="SUPFAM" id="SSF53927">
    <property type="entry name" value="Cytidine deaminase-like"/>
    <property type="match status" value="1"/>
</dbReference>
<organism evidence="1 2">
    <name type="scientific">Flavobacterium sangjuense</name>
    <dbReference type="NCBI Taxonomy" id="2518177"/>
    <lineage>
        <taxon>Bacteria</taxon>
        <taxon>Pseudomonadati</taxon>
        <taxon>Bacteroidota</taxon>
        <taxon>Flavobacteriia</taxon>
        <taxon>Flavobacteriales</taxon>
        <taxon>Flavobacteriaceae</taxon>
        <taxon>Flavobacterium</taxon>
    </lineage>
</organism>
<dbReference type="KEGG" id="fsn:GS03_02354"/>
<dbReference type="GO" id="GO:0003824">
    <property type="term" value="F:catalytic activity"/>
    <property type="evidence" value="ECO:0007669"/>
    <property type="project" value="InterPro"/>
</dbReference>
<accession>A0A4P7PXN3</accession>
<proteinExistence type="predicted"/>
<dbReference type="OrthoDB" id="9788517at2"/>
<reference evidence="1 2" key="1">
    <citation type="submission" date="2019-04" db="EMBL/GenBank/DDBJ databases">
        <title>Flavobacterium sp. GS03.</title>
        <authorList>
            <person name="Kim H."/>
        </authorList>
    </citation>
    <scope>NUCLEOTIDE SEQUENCE [LARGE SCALE GENOMIC DNA]</scope>
    <source>
        <strain evidence="1 2">GS03</strain>
    </source>
</reference>